<dbReference type="Gene3D" id="1.10.3630.10">
    <property type="entry name" value="yeast vps74-n-term truncation variant domain like"/>
    <property type="match status" value="1"/>
</dbReference>
<evidence type="ECO:0000256" key="4">
    <source>
        <dbReference type="ARBA" id="ARBA00023136"/>
    </source>
</evidence>
<evidence type="ECO:0000313" key="5">
    <source>
        <dbReference type="EMBL" id="GGC54524.1"/>
    </source>
</evidence>
<sequence>MGLSLSEKLLLLAIHPDNGKFISPDLHLNYSLTGAILLELSIREHLKLVDGNVYLNDIDKIDSPVLLGVINLIQESKKPRTLKFWVQKLGRKSGKFRWSILKEVESKRVVRIHEKAFLGIIPYKRVFVLDKQLKNELHNSLKDFLRSPDSQNTEQVALLGLIDASQMHKLLTSDSQNKRVIKKRIQEIVKENPIKDTVELAIKEIQAAILTIIAISAATSASAR</sequence>
<evidence type="ECO:0000256" key="1">
    <source>
        <dbReference type="ARBA" id="ARBA00004255"/>
    </source>
</evidence>
<dbReference type="Proteomes" id="UP000635885">
    <property type="component" value="Unassembled WGS sequence"/>
</dbReference>
<dbReference type="InterPro" id="IPR038261">
    <property type="entry name" value="GPP34-like_sf"/>
</dbReference>
<keyword evidence="2" id="KW-0333">Golgi apparatus</keyword>
<accession>A0ABQ1N8U9</accession>
<gene>
    <name evidence="5" type="ORF">GCM10010993_36140</name>
</gene>
<keyword evidence="6" id="KW-1185">Reference proteome</keyword>
<keyword evidence="4" id="KW-0472">Membrane</keyword>
<comment type="subcellular location">
    <subcellularLocation>
        <location evidence="1">Golgi apparatus membrane</location>
        <topology evidence="1">Peripheral membrane protein</topology>
        <orientation evidence="1">Cytoplasmic side</orientation>
    </subcellularLocation>
</comment>
<name>A0ABQ1N8U9_9BACT</name>
<reference evidence="6" key="1">
    <citation type="journal article" date="2019" name="Int. J. Syst. Evol. Microbiol.">
        <title>The Global Catalogue of Microorganisms (GCM) 10K type strain sequencing project: providing services to taxonomists for standard genome sequencing and annotation.</title>
        <authorList>
            <consortium name="The Broad Institute Genomics Platform"/>
            <consortium name="The Broad Institute Genome Sequencing Center for Infectious Disease"/>
            <person name="Wu L."/>
            <person name="Ma J."/>
        </authorList>
    </citation>
    <scope>NUCLEOTIDE SEQUENCE [LARGE SCALE GENOMIC DNA]</scope>
    <source>
        <strain evidence="6">CGMCC 1.12479</strain>
    </source>
</reference>
<evidence type="ECO:0000313" key="6">
    <source>
        <dbReference type="Proteomes" id="UP000635885"/>
    </source>
</evidence>
<dbReference type="EMBL" id="BMFD01000025">
    <property type="protein sequence ID" value="GGC54524.1"/>
    <property type="molecule type" value="Genomic_DNA"/>
</dbReference>
<keyword evidence="3" id="KW-0446">Lipid-binding</keyword>
<dbReference type="RefSeq" id="WP_188444520.1">
    <property type="nucleotide sequence ID" value="NZ_BMFD01000025.1"/>
</dbReference>
<protein>
    <submittedName>
        <fullName evidence="5">GPP34 family phosphoprotein</fullName>
    </submittedName>
</protein>
<organism evidence="5 6">
    <name type="scientific">Belliella aquatica</name>
    <dbReference type="NCBI Taxonomy" id="1323734"/>
    <lineage>
        <taxon>Bacteria</taxon>
        <taxon>Pseudomonadati</taxon>
        <taxon>Bacteroidota</taxon>
        <taxon>Cytophagia</taxon>
        <taxon>Cytophagales</taxon>
        <taxon>Cyclobacteriaceae</taxon>
        <taxon>Belliella</taxon>
    </lineage>
</organism>
<evidence type="ECO:0000256" key="3">
    <source>
        <dbReference type="ARBA" id="ARBA00023121"/>
    </source>
</evidence>
<comment type="caution">
    <text evidence="5">The sequence shown here is derived from an EMBL/GenBank/DDBJ whole genome shotgun (WGS) entry which is preliminary data.</text>
</comment>
<proteinExistence type="predicted"/>
<evidence type="ECO:0000256" key="2">
    <source>
        <dbReference type="ARBA" id="ARBA00023034"/>
    </source>
</evidence>
<dbReference type="InterPro" id="IPR008628">
    <property type="entry name" value="GPP34-like"/>
</dbReference>
<dbReference type="Pfam" id="PF05719">
    <property type="entry name" value="GPP34"/>
    <property type="match status" value="1"/>
</dbReference>